<dbReference type="Proteomes" id="UP000683925">
    <property type="component" value="Unassembled WGS sequence"/>
</dbReference>
<evidence type="ECO:0000313" key="2">
    <source>
        <dbReference type="Proteomes" id="UP000683925"/>
    </source>
</evidence>
<reference evidence="1" key="1">
    <citation type="submission" date="2021-01" db="EMBL/GenBank/DDBJ databases">
        <authorList>
            <consortium name="Genoscope - CEA"/>
            <person name="William W."/>
        </authorList>
    </citation>
    <scope>NUCLEOTIDE SEQUENCE</scope>
</reference>
<evidence type="ECO:0000313" key="1">
    <source>
        <dbReference type="EMBL" id="CAD8175136.1"/>
    </source>
</evidence>
<sequence length="109" mass="12817">MEQINLQNVVYTLECKLHQPQKQPKLQFDKLSMALVIVLQKNQKIYCKVGQRKQNGIGNQVEEKSRVIVQSILNNNQYEQGMEQEDPKNIIDIQRRHQDAFIDKMMFGT</sequence>
<dbReference type="AlphaFoldDB" id="A0A8S1VKE7"/>
<keyword evidence="2" id="KW-1185">Reference proteome</keyword>
<comment type="caution">
    <text evidence="1">The sequence shown here is derived from an EMBL/GenBank/DDBJ whole genome shotgun (WGS) entry which is preliminary data.</text>
</comment>
<proteinExistence type="predicted"/>
<name>A0A8S1VKE7_PAROT</name>
<accession>A0A8S1VKE7</accession>
<dbReference type="EMBL" id="CAJJDP010000064">
    <property type="protein sequence ID" value="CAD8175136.1"/>
    <property type="molecule type" value="Genomic_DNA"/>
</dbReference>
<organism evidence="1 2">
    <name type="scientific">Paramecium octaurelia</name>
    <dbReference type="NCBI Taxonomy" id="43137"/>
    <lineage>
        <taxon>Eukaryota</taxon>
        <taxon>Sar</taxon>
        <taxon>Alveolata</taxon>
        <taxon>Ciliophora</taxon>
        <taxon>Intramacronucleata</taxon>
        <taxon>Oligohymenophorea</taxon>
        <taxon>Peniculida</taxon>
        <taxon>Parameciidae</taxon>
        <taxon>Paramecium</taxon>
    </lineage>
</organism>
<gene>
    <name evidence="1" type="ORF">POCTA_138.1.T0650042</name>
</gene>
<protein>
    <submittedName>
        <fullName evidence="1">Uncharacterized protein</fullName>
    </submittedName>
</protein>